<dbReference type="SMART" id="SM00363">
    <property type="entry name" value="S4"/>
    <property type="match status" value="1"/>
</dbReference>
<dbReference type="PROSITE" id="PS01129">
    <property type="entry name" value="PSI_RLU"/>
    <property type="match status" value="1"/>
</dbReference>
<evidence type="ECO:0000256" key="3">
    <source>
        <dbReference type="ARBA" id="ARBA00010876"/>
    </source>
</evidence>
<dbReference type="InterPro" id="IPR006224">
    <property type="entry name" value="PsdUridine_synth_RluA-like_CS"/>
</dbReference>
<accession>A0A7I9VPD5</accession>
<comment type="catalytic activity">
    <reaction evidence="1">
        <text>uridine(955/2504/2580) in 23S rRNA = pseudouridine(955/2504/2580) in 23S rRNA</text>
        <dbReference type="Rhea" id="RHEA:42528"/>
        <dbReference type="Rhea" id="RHEA-COMP:10099"/>
        <dbReference type="Rhea" id="RHEA-COMP:10100"/>
        <dbReference type="ChEBI" id="CHEBI:65314"/>
        <dbReference type="ChEBI" id="CHEBI:65315"/>
        <dbReference type="EC" id="5.4.99.24"/>
    </reaction>
</comment>
<dbReference type="PANTHER" id="PTHR21600">
    <property type="entry name" value="MITOCHONDRIAL RNA PSEUDOURIDINE SYNTHASE"/>
    <property type="match status" value="1"/>
</dbReference>
<dbReference type="PROSITE" id="PS50889">
    <property type="entry name" value="S4"/>
    <property type="match status" value="1"/>
</dbReference>
<dbReference type="InterPro" id="IPR036986">
    <property type="entry name" value="S4_RNA-bd_sf"/>
</dbReference>
<evidence type="ECO:0000256" key="5">
    <source>
        <dbReference type="ARBA" id="ARBA00022884"/>
    </source>
</evidence>
<dbReference type="EC" id="5.4.99.-" evidence="9"/>
<evidence type="ECO:0000313" key="12">
    <source>
        <dbReference type="Proteomes" id="UP000503640"/>
    </source>
</evidence>
<evidence type="ECO:0000256" key="8">
    <source>
        <dbReference type="PROSITE-ProRule" id="PRU00182"/>
    </source>
</evidence>
<dbReference type="Pfam" id="PF00849">
    <property type="entry name" value="PseudoU_synth_2"/>
    <property type="match status" value="1"/>
</dbReference>
<feature type="domain" description="RNA-binding S4" evidence="10">
    <location>
        <begin position="13"/>
        <end position="74"/>
    </location>
</feature>
<comment type="catalytic activity">
    <reaction evidence="9">
        <text>a uridine in RNA = a pseudouridine in RNA</text>
        <dbReference type="Rhea" id="RHEA:48348"/>
        <dbReference type="Rhea" id="RHEA-COMP:12068"/>
        <dbReference type="Rhea" id="RHEA-COMP:12069"/>
        <dbReference type="ChEBI" id="CHEBI:65314"/>
        <dbReference type="ChEBI" id="CHEBI:65315"/>
    </reaction>
</comment>
<reference evidence="12" key="1">
    <citation type="journal article" date="2020" name="Appl. Environ. Microbiol.">
        <title>Diazotrophic Anaeromyxobacter Isolates from Soils.</title>
        <authorList>
            <person name="Masuda Y."/>
            <person name="Yamanaka H."/>
            <person name="Xu Z.X."/>
            <person name="Shiratori Y."/>
            <person name="Aono T."/>
            <person name="Amachi S."/>
            <person name="Senoo K."/>
            <person name="Itoh H."/>
        </authorList>
    </citation>
    <scope>NUCLEOTIDE SEQUENCE [LARGE SCALE GENOMIC DNA]</scope>
    <source>
        <strain evidence="12">R267</strain>
    </source>
</reference>
<dbReference type="GO" id="GO:0000455">
    <property type="term" value="P:enzyme-directed rRNA pseudouridine synthesis"/>
    <property type="evidence" value="ECO:0007669"/>
    <property type="project" value="TreeGrafter"/>
</dbReference>
<feature type="active site" evidence="7">
    <location>
        <position position="145"/>
    </location>
</feature>
<dbReference type="AlphaFoldDB" id="A0A7I9VPD5"/>
<dbReference type="SUPFAM" id="SSF55174">
    <property type="entry name" value="Alpha-L RNA-binding motif"/>
    <property type="match status" value="1"/>
</dbReference>
<dbReference type="InterPro" id="IPR002942">
    <property type="entry name" value="S4_RNA-bd"/>
</dbReference>
<evidence type="ECO:0000256" key="6">
    <source>
        <dbReference type="ARBA" id="ARBA00023235"/>
    </source>
</evidence>
<dbReference type="Gene3D" id="3.10.290.10">
    <property type="entry name" value="RNA-binding S4 domain"/>
    <property type="match status" value="1"/>
</dbReference>
<dbReference type="EMBL" id="BJTG01000005">
    <property type="protein sequence ID" value="GEJ57817.1"/>
    <property type="molecule type" value="Genomic_DNA"/>
</dbReference>
<dbReference type="CDD" id="cd00165">
    <property type="entry name" value="S4"/>
    <property type="match status" value="1"/>
</dbReference>
<keyword evidence="4" id="KW-0698">rRNA processing</keyword>
<proteinExistence type="inferred from homology"/>
<dbReference type="InterPro" id="IPR006225">
    <property type="entry name" value="PsdUridine_synth_RluC/D"/>
</dbReference>
<comment type="caution">
    <text evidence="11">The sequence shown here is derived from an EMBL/GenBank/DDBJ whole genome shotgun (WGS) entry which is preliminary data.</text>
</comment>
<evidence type="ECO:0000313" key="11">
    <source>
        <dbReference type="EMBL" id="GEJ57817.1"/>
    </source>
</evidence>
<dbReference type="CDD" id="cd02869">
    <property type="entry name" value="PseudoU_synth_RluA_like"/>
    <property type="match status" value="1"/>
</dbReference>
<dbReference type="SUPFAM" id="SSF55120">
    <property type="entry name" value="Pseudouridine synthase"/>
    <property type="match status" value="1"/>
</dbReference>
<dbReference type="InterPro" id="IPR050188">
    <property type="entry name" value="RluA_PseudoU_synthase"/>
</dbReference>
<keyword evidence="12" id="KW-1185">Reference proteome</keyword>
<dbReference type="Proteomes" id="UP000503640">
    <property type="component" value="Unassembled WGS sequence"/>
</dbReference>
<name>A0A7I9VPD5_9BACT</name>
<dbReference type="Gene3D" id="3.30.2350.10">
    <property type="entry name" value="Pseudouridine synthase"/>
    <property type="match status" value="1"/>
</dbReference>
<sequence length="327" mass="36231">MLEMKVSADAAGQRLDKFLRRALKDVPLSHIFKLLRTRKVRVNGARGKAEQVLAEGEVVVVRGDEEKLLARGEEGPAPHGGVKPTFRVLYEDEHLLAVDKPSGLAAHPGTGITGATLVEEARAYLKVPANLPSTEFKPSPAHRLDRETSGVVLVAKTRRCMAALTEIFTSGDVRKTYLTLAKGKLPRTEGVIDLPLSEHEQTSRSKAQRGVNFQEALTRYRVLSSMREASLLSVRIETGRTHQIRRHLQSTGHPVAGDGRYGDFPFNRLAKTRWGLKRMFLHAWKLEIPHPMTERPLRVEAPVPEDLLAVLRKMNLAPPPGAAAAER</sequence>
<gene>
    <name evidence="11" type="ORF">AMYX_25580</name>
</gene>
<comment type="function">
    <text evidence="2">Responsible for synthesis of pseudouridine from uracil at positions 955, 2504 and 2580 in 23S ribosomal RNA.</text>
</comment>
<dbReference type="RefSeq" id="WP_176065722.1">
    <property type="nucleotide sequence ID" value="NZ_BJTG01000005.1"/>
</dbReference>
<organism evidence="11 12">
    <name type="scientific">Anaeromyxobacter diazotrophicus</name>
    <dbReference type="NCBI Taxonomy" id="2590199"/>
    <lineage>
        <taxon>Bacteria</taxon>
        <taxon>Pseudomonadati</taxon>
        <taxon>Myxococcota</taxon>
        <taxon>Myxococcia</taxon>
        <taxon>Myxococcales</taxon>
        <taxon>Cystobacterineae</taxon>
        <taxon>Anaeromyxobacteraceae</taxon>
        <taxon>Anaeromyxobacter</taxon>
    </lineage>
</organism>
<dbReference type="InterPro" id="IPR020103">
    <property type="entry name" value="PsdUridine_synth_cat_dom_sf"/>
</dbReference>
<keyword evidence="6 9" id="KW-0413">Isomerase</keyword>
<evidence type="ECO:0000259" key="10">
    <source>
        <dbReference type="SMART" id="SM00363"/>
    </source>
</evidence>
<protein>
    <recommendedName>
        <fullName evidence="9">Pseudouridine synthase</fullName>
        <ecNumber evidence="9">5.4.99.-</ecNumber>
    </recommendedName>
</protein>
<evidence type="ECO:0000256" key="7">
    <source>
        <dbReference type="PIRSR" id="PIRSR606225-1"/>
    </source>
</evidence>
<dbReference type="PANTHER" id="PTHR21600:SF92">
    <property type="entry name" value="RIBOSOMAL LARGE SUBUNIT PSEUDOURIDINE SYNTHASE C"/>
    <property type="match status" value="1"/>
</dbReference>
<dbReference type="NCBIfam" id="TIGR00005">
    <property type="entry name" value="rluA_subfam"/>
    <property type="match status" value="1"/>
</dbReference>
<dbReference type="Pfam" id="PF01479">
    <property type="entry name" value="S4"/>
    <property type="match status" value="1"/>
</dbReference>
<dbReference type="GO" id="GO:0003723">
    <property type="term" value="F:RNA binding"/>
    <property type="evidence" value="ECO:0007669"/>
    <property type="project" value="UniProtKB-KW"/>
</dbReference>
<keyword evidence="5 8" id="KW-0694">RNA-binding</keyword>
<evidence type="ECO:0000256" key="1">
    <source>
        <dbReference type="ARBA" id="ARBA00000381"/>
    </source>
</evidence>
<dbReference type="GO" id="GO:0160141">
    <property type="term" value="F:23S rRNA pseudouridine(955/2504/2580) synthase activity"/>
    <property type="evidence" value="ECO:0007669"/>
    <property type="project" value="UniProtKB-EC"/>
</dbReference>
<evidence type="ECO:0000256" key="2">
    <source>
        <dbReference type="ARBA" id="ARBA00002876"/>
    </source>
</evidence>
<dbReference type="InterPro" id="IPR006145">
    <property type="entry name" value="PsdUridine_synth_RsuA/RluA"/>
</dbReference>
<evidence type="ECO:0000256" key="4">
    <source>
        <dbReference type="ARBA" id="ARBA00022552"/>
    </source>
</evidence>
<evidence type="ECO:0000256" key="9">
    <source>
        <dbReference type="RuleBase" id="RU362028"/>
    </source>
</evidence>
<comment type="similarity">
    <text evidence="3 9">Belongs to the pseudouridine synthase RluA family.</text>
</comment>